<name>A0AAD7F2T6_9AGAR</name>
<feature type="region of interest" description="Disordered" evidence="2">
    <location>
        <begin position="361"/>
        <end position="392"/>
    </location>
</feature>
<proteinExistence type="predicted"/>
<accession>A0AAD7F2T6</accession>
<feature type="region of interest" description="Disordered" evidence="2">
    <location>
        <begin position="239"/>
        <end position="267"/>
    </location>
</feature>
<dbReference type="Proteomes" id="UP001218218">
    <property type="component" value="Unassembled WGS sequence"/>
</dbReference>
<sequence length="426" mass="48531">MAPSAARHSHATPTPSNHAAVPKAFTDKLLQQQGRISALEGIVYDLRDQFRDYKADVETQMDELDNENRQLWDRVNELEEQQERSRDTVQRVVDFIDNSDIERTNKPIESKPKPQKSKATRDNIFNAAMRKIFKIAMGHPATVALDALALEVPVKAGGSYIADPNSRGNILRPDWKVGFSENSRWHPQILAFTREKASIFHPAMNPEMLKAKSDDDIMERVEGLFKNIADKFRSAQRAKKIETSGEGDDDAGGETKNPRQINRRGTRKVRKCDERLEAFLAAHKSVPDECKWFFQPVYQSTDESNDSAVLDPDTEVESDNEIHVSATNKPWLSRAPMYRVEEIQEWVLSVDDLVMAARQQSKKLKRNKTEPHARNRGEWKDKGLPMPGAENPKITRTAIQPEWLEANPEFDVPSCIQEEGYEADNE</sequence>
<evidence type="ECO:0000313" key="4">
    <source>
        <dbReference type="Proteomes" id="UP001218218"/>
    </source>
</evidence>
<dbReference type="AlphaFoldDB" id="A0AAD7F2T6"/>
<gene>
    <name evidence="3" type="ORF">DFH08DRAFT_948123</name>
</gene>
<evidence type="ECO:0000256" key="1">
    <source>
        <dbReference type="SAM" id="Coils"/>
    </source>
</evidence>
<reference evidence="3" key="1">
    <citation type="submission" date="2023-03" db="EMBL/GenBank/DDBJ databases">
        <title>Massive genome expansion in bonnet fungi (Mycena s.s.) driven by repeated elements and novel gene families across ecological guilds.</title>
        <authorList>
            <consortium name="Lawrence Berkeley National Laboratory"/>
            <person name="Harder C.B."/>
            <person name="Miyauchi S."/>
            <person name="Viragh M."/>
            <person name="Kuo A."/>
            <person name="Thoen E."/>
            <person name="Andreopoulos B."/>
            <person name="Lu D."/>
            <person name="Skrede I."/>
            <person name="Drula E."/>
            <person name="Henrissat B."/>
            <person name="Morin E."/>
            <person name="Kohler A."/>
            <person name="Barry K."/>
            <person name="LaButti K."/>
            <person name="Morin E."/>
            <person name="Salamov A."/>
            <person name="Lipzen A."/>
            <person name="Mereny Z."/>
            <person name="Hegedus B."/>
            <person name="Baldrian P."/>
            <person name="Stursova M."/>
            <person name="Weitz H."/>
            <person name="Taylor A."/>
            <person name="Grigoriev I.V."/>
            <person name="Nagy L.G."/>
            <person name="Martin F."/>
            <person name="Kauserud H."/>
        </authorList>
    </citation>
    <scope>NUCLEOTIDE SEQUENCE</scope>
    <source>
        <strain evidence="3">CBHHK002</strain>
    </source>
</reference>
<keyword evidence="1" id="KW-0175">Coiled coil</keyword>
<protein>
    <submittedName>
        <fullName evidence="3">Uncharacterized protein</fullName>
    </submittedName>
</protein>
<comment type="caution">
    <text evidence="3">The sequence shown here is derived from an EMBL/GenBank/DDBJ whole genome shotgun (WGS) entry which is preliminary data.</text>
</comment>
<organism evidence="3 4">
    <name type="scientific">Mycena albidolilacea</name>
    <dbReference type="NCBI Taxonomy" id="1033008"/>
    <lineage>
        <taxon>Eukaryota</taxon>
        <taxon>Fungi</taxon>
        <taxon>Dikarya</taxon>
        <taxon>Basidiomycota</taxon>
        <taxon>Agaricomycotina</taxon>
        <taxon>Agaricomycetes</taxon>
        <taxon>Agaricomycetidae</taxon>
        <taxon>Agaricales</taxon>
        <taxon>Marasmiineae</taxon>
        <taxon>Mycenaceae</taxon>
        <taxon>Mycena</taxon>
    </lineage>
</organism>
<keyword evidence="4" id="KW-1185">Reference proteome</keyword>
<feature type="region of interest" description="Disordered" evidence="2">
    <location>
        <begin position="1"/>
        <end position="20"/>
    </location>
</feature>
<evidence type="ECO:0000313" key="3">
    <source>
        <dbReference type="EMBL" id="KAJ7366064.1"/>
    </source>
</evidence>
<evidence type="ECO:0000256" key="2">
    <source>
        <dbReference type="SAM" id="MobiDB-lite"/>
    </source>
</evidence>
<feature type="coiled-coil region" evidence="1">
    <location>
        <begin position="47"/>
        <end position="84"/>
    </location>
</feature>
<dbReference type="EMBL" id="JARIHO010000002">
    <property type="protein sequence ID" value="KAJ7366064.1"/>
    <property type="molecule type" value="Genomic_DNA"/>
</dbReference>
<feature type="compositionally biased region" description="Basic and acidic residues" evidence="2">
    <location>
        <begin position="367"/>
        <end position="383"/>
    </location>
</feature>